<dbReference type="AlphaFoldDB" id="A0AA96Y341"/>
<gene>
    <name evidence="4" type="ORF">HNI00_06620</name>
</gene>
<name>A0AA96Y341_9CYAN</name>
<evidence type="ECO:0000259" key="3">
    <source>
        <dbReference type="Pfam" id="PF05685"/>
    </source>
</evidence>
<dbReference type="SUPFAM" id="SSF52980">
    <property type="entry name" value="Restriction endonuclease-like"/>
    <property type="match status" value="1"/>
</dbReference>
<dbReference type="InterPro" id="IPR008538">
    <property type="entry name" value="Uma2"/>
</dbReference>
<feature type="domain" description="Putative restriction endonuclease" evidence="3">
    <location>
        <begin position="29"/>
        <end position="178"/>
    </location>
</feature>
<accession>A0AA96Y341</accession>
<dbReference type="PANTHER" id="PTHR33352:SF3">
    <property type="entry name" value="SLR1612 PROTEIN"/>
    <property type="match status" value="1"/>
</dbReference>
<sequence length="246" mass="28820">MVSVRDLDANVAPLSEPHSDEPQLESVYHLRQLVLLLSCLEWWWRDRQNFFAAGNLSIYWQPEDIGKRWTERQFIGPDFFVVLNVDSRPRNSWMVSLENGRFPNVIVELLSKSTARKDRTAKKTLYQDVFKTPEYFWFHPDPQNQEFRGFRLENGTYQEIVPNAQGWRWSEELELYLGIADEQLRYFAPDGTMVPTPAEDAMQQKAAIAHTQEQLQQVQQHAEAERERAEKLAERLRSLGIDPNAL</sequence>
<reference evidence="4" key="1">
    <citation type="submission" date="2020-05" db="EMBL/GenBank/DDBJ databases">
        <authorList>
            <person name="Zhu T."/>
            <person name="Keshari N."/>
            <person name="Lu X."/>
        </authorList>
    </citation>
    <scope>NUCLEOTIDE SEQUENCE</scope>
    <source>
        <strain evidence="4">NK1-22</strain>
    </source>
</reference>
<dbReference type="Pfam" id="PF05685">
    <property type="entry name" value="Uma2"/>
    <property type="match status" value="1"/>
</dbReference>
<keyword evidence="4" id="KW-0255">Endonuclease</keyword>
<dbReference type="EMBL" id="CP053540">
    <property type="protein sequence ID" value="WOB42856.1"/>
    <property type="molecule type" value="Genomic_DNA"/>
</dbReference>
<evidence type="ECO:0000313" key="4">
    <source>
        <dbReference type="EMBL" id="WOB42856.1"/>
    </source>
</evidence>
<dbReference type="PANTHER" id="PTHR33352">
    <property type="entry name" value="SLR1095 PROTEIN"/>
    <property type="match status" value="1"/>
</dbReference>
<proteinExistence type="predicted"/>
<keyword evidence="1" id="KW-0175">Coiled coil</keyword>
<dbReference type="Gene3D" id="3.90.1570.10">
    <property type="entry name" value="tt1808, chain A"/>
    <property type="match status" value="1"/>
</dbReference>
<dbReference type="RefSeq" id="WP_316791780.1">
    <property type="nucleotide sequence ID" value="NZ_CP053540.1"/>
</dbReference>
<dbReference type="CDD" id="cd06260">
    <property type="entry name" value="DUF820-like"/>
    <property type="match status" value="1"/>
</dbReference>
<keyword evidence="4" id="KW-0540">Nuclease</keyword>
<dbReference type="GO" id="GO:0004519">
    <property type="term" value="F:endonuclease activity"/>
    <property type="evidence" value="ECO:0007669"/>
    <property type="project" value="UniProtKB-KW"/>
</dbReference>
<feature type="region of interest" description="Disordered" evidence="2">
    <location>
        <begin position="1"/>
        <end position="20"/>
    </location>
</feature>
<organism evidence="4">
    <name type="scientific">Thermoleptolyngbya oregonensis NK1-22</name>
    <dbReference type="NCBI Taxonomy" id="2547457"/>
    <lineage>
        <taxon>Bacteria</taxon>
        <taxon>Bacillati</taxon>
        <taxon>Cyanobacteriota</taxon>
        <taxon>Cyanophyceae</taxon>
        <taxon>Oculatellales</taxon>
        <taxon>Oculatellaceae</taxon>
        <taxon>Thermoleptolyngbya</taxon>
    </lineage>
</organism>
<evidence type="ECO:0000256" key="2">
    <source>
        <dbReference type="SAM" id="MobiDB-lite"/>
    </source>
</evidence>
<protein>
    <submittedName>
        <fullName evidence="4">Uma2 family endonuclease</fullName>
    </submittedName>
</protein>
<feature type="coiled-coil region" evidence="1">
    <location>
        <begin position="208"/>
        <end position="242"/>
    </location>
</feature>
<keyword evidence="4" id="KW-0378">Hydrolase</keyword>
<dbReference type="InterPro" id="IPR012296">
    <property type="entry name" value="Nuclease_put_TT1808"/>
</dbReference>
<dbReference type="KEGG" id="tog:HNI00_06620"/>
<dbReference type="InterPro" id="IPR011335">
    <property type="entry name" value="Restrct_endonuc-II-like"/>
</dbReference>
<evidence type="ECO:0000256" key="1">
    <source>
        <dbReference type="SAM" id="Coils"/>
    </source>
</evidence>